<dbReference type="Gene3D" id="3.90.1200.10">
    <property type="match status" value="1"/>
</dbReference>
<dbReference type="GO" id="GO:0004305">
    <property type="term" value="F:ethanolamine kinase activity"/>
    <property type="evidence" value="ECO:0007669"/>
    <property type="project" value="TreeGrafter"/>
</dbReference>
<name>A0A8T2ULJ1_CERRI</name>
<keyword evidence="3" id="KW-1185">Reference proteome</keyword>
<comment type="caution">
    <text evidence="2">The sequence shown here is derived from an EMBL/GenBank/DDBJ whole genome shotgun (WGS) entry which is preliminary data.</text>
</comment>
<evidence type="ECO:0000313" key="3">
    <source>
        <dbReference type="Proteomes" id="UP000825935"/>
    </source>
</evidence>
<dbReference type="GO" id="GO:0006646">
    <property type="term" value="P:phosphatidylethanolamine biosynthetic process"/>
    <property type="evidence" value="ECO:0007669"/>
    <property type="project" value="TreeGrafter"/>
</dbReference>
<evidence type="ECO:0000313" key="2">
    <source>
        <dbReference type="EMBL" id="KAH7437017.1"/>
    </source>
</evidence>
<organism evidence="2 3">
    <name type="scientific">Ceratopteris richardii</name>
    <name type="common">Triangle waterfern</name>
    <dbReference type="NCBI Taxonomy" id="49495"/>
    <lineage>
        <taxon>Eukaryota</taxon>
        <taxon>Viridiplantae</taxon>
        <taxon>Streptophyta</taxon>
        <taxon>Embryophyta</taxon>
        <taxon>Tracheophyta</taxon>
        <taxon>Polypodiopsida</taxon>
        <taxon>Polypodiidae</taxon>
        <taxon>Polypodiales</taxon>
        <taxon>Pteridineae</taxon>
        <taxon>Pteridaceae</taxon>
        <taxon>Parkerioideae</taxon>
        <taxon>Ceratopteris</taxon>
    </lineage>
</organism>
<comment type="similarity">
    <text evidence="1">Belongs to the choline/ethanolamine kinase family.</text>
</comment>
<dbReference type="Gene3D" id="3.30.200.20">
    <property type="entry name" value="Phosphorylase Kinase, domain 1"/>
    <property type="match status" value="1"/>
</dbReference>
<accession>A0A8T2ULJ1</accession>
<sequence length="363" mass="41964">MIMAGPANLLSRLNSGSGNGSSRREWLLGEAYVALHTLAGSWADVLDAKNLVLKPLKGAMTNHVYECHWPQEAPPHGGVRRVLVRIYGDGCDLFFRREDEICTFERMSQLGQGPRLLARFSNGRVEEFLNARTLAAADLRNVTISSRIAMKLREFHNLDMRWPQAPKLWDRIQFWVNKALEICPSSWHEEFQLDNIKKELTQIQAWFSKFKGIVGFCHNDLQYGNIMMNETTEDVTIIDYEYASYNPIAFDIANHFCEMTADYHSETPHKLDNSKYPDYQERFQFIEAYMMSSSALSISTLRVEELLEEVESYSLMSHLHWALWGILSATFSDIDFDYLEYARQRFQSYFNVKSSLIQIDGCT</sequence>
<proteinExistence type="inferred from homology"/>
<dbReference type="GO" id="GO:0005737">
    <property type="term" value="C:cytoplasm"/>
    <property type="evidence" value="ECO:0007669"/>
    <property type="project" value="TreeGrafter"/>
</dbReference>
<dbReference type="Pfam" id="PF01633">
    <property type="entry name" value="Choline_kinase"/>
    <property type="match status" value="1"/>
</dbReference>
<dbReference type="PANTHER" id="PTHR22603">
    <property type="entry name" value="CHOLINE/ETHANOALAMINE KINASE"/>
    <property type="match status" value="1"/>
</dbReference>
<dbReference type="Proteomes" id="UP000825935">
    <property type="component" value="Chromosome 5"/>
</dbReference>
<dbReference type="PANTHER" id="PTHR22603:SF93">
    <property type="entry name" value="RE24176P"/>
    <property type="match status" value="1"/>
</dbReference>
<dbReference type="CDD" id="cd05157">
    <property type="entry name" value="ETNK_euk"/>
    <property type="match status" value="1"/>
</dbReference>
<evidence type="ECO:0008006" key="4">
    <source>
        <dbReference type="Google" id="ProtNLM"/>
    </source>
</evidence>
<reference evidence="2" key="1">
    <citation type="submission" date="2021-08" db="EMBL/GenBank/DDBJ databases">
        <title>WGS assembly of Ceratopteris richardii.</title>
        <authorList>
            <person name="Marchant D.B."/>
            <person name="Chen G."/>
            <person name="Jenkins J."/>
            <person name="Shu S."/>
            <person name="Leebens-Mack J."/>
            <person name="Grimwood J."/>
            <person name="Schmutz J."/>
            <person name="Soltis P."/>
            <person name="Soltis D."/>
            <person name="Chen Z.-H."/>
        </authorList>
    </citation>
    <scope>NUCLEOTIDE SEQUENCE</scope>
    <source>
        <strain evidence="2">Whitten #5841</strain>
        <tissue evidence="2">Leaf</tissue>
    </source>
</reference>
<dbReference type="GO" id="GO:0004103">
    <property type="term" value="F:choline kinase activity"/>
    <property type="evidence" value="ECO:0007669"/>
    <property type="project" value="TreeGrafter"/>
</dbReference>
<protein>
    <recommendedName>
        <fullName evidence="4">Choline kinase 2</fullName>
    </recommendedName>
</protein>
<gene>
    <name evidence="2" type="ORF">KP509_05G052900</name>
</gene>
<dbReference type="EMBL" id="CM035410">
    <property type="protein sequence ID" value="KAH7437017.1"/>
    <property type="molecule type" value="Genomic_DNA"/>
</dbReference>
<dbReference type="OrthoDB" id="10267235at2759"/>
<dbReference type="OMA" id="MFLCENA"/>
<dbReference type="InterPro" id="IPR011009">
    <property type="entry name" value="Kinase-like_dom_sf"/>
</dbReference>
<dbReference type="SUPFAM" id="SSF56112">
    <property type="entry name" value="Protein kinase-like (PK-like)"/>
    <property type="match status" value="1"/>
</dbReference>
<evidence type="ECO:0000256" key="1">
    <source>
        <dbReference type="ARBA" id="ARBA00038211"/>
    </source>
</evidence>
<dbReference type="AlphaFoldDB" id="A0A8T2ULJ1"/>